<proteinExistence type="predicted"/>
<gene>
    <name evidence="1" type="ORF">LWI28_005731</name>
</gene>
<dbReference type="EMBL" id="JAJSOW010000003">
    <property type="protein sequence ID" value="KAI9194413.1"/>
    <property type="molecule type" value="Genomic_DNA"/>
</dbReference>
<sequence length="104" mass="11678">MVVSDNIRIGFEEINFGWGKPMYGGLAEAISFISFYVKFQKISDGKIGKLVPIWLPPLSMVRGLVGAVSFISFYAEYQKISDGEIGKLIPIWLPPSSMVRFEQE</sequence>
<reference evidence="1" key="2">
    <citation type="submission" date="2023-02" db="EMBL/GenBank/DDBJ databases">
        <authorList>
            <person name="Swenson N.G."/>
            <person name="Wegrzyn J.L."/>
            <person name="Mcevoy S.L."/>
        </authorList>
    </citation>
    <scope>NUCLEOTIDE SEQUENCE</scope>
    <source>
        <strain evidence="1">91603</strain>
        <tissue evidence="1">Leaf</tissue>
    </source>
</reference>
<organism evidence="1 2">
    <name type="scientific">Acer negundo</name>
    <name type="common">Box elder</name>
    <dbReference type="NCBI Taxonomy" id="4023"/>
    <lineage>
        <taxon>Eukaryota</taxon>
        <taxon>Viridiplantae</taxon>
        <taxon>Streptophyta</taxon>
        <taxon>Embryophyta</taxon>
        <taxon>Tracheophyta</taxon>
        <taxon>Spermatophyta</taxon>
        <taxon>Magnoliopsida</taxon>
        <taxon>eudicotyledons</taxon>
        <taxon>Gunneridae</taxon>
        <taxon>Pentapetalae</taxon>
        <taxon>rosids</taxon>
        <taxon>malvids</taxon>
        <taxon>Sapindales</taxon>
        <taxon>Sapindaceae</taxon>
        <taxon>Hippocastanoideae</taxon>
        <taxon>Acereae</taxon>
        <taxon>Acer</taxon>
    </lineage>
</organism>
<keyword evidence="2" id="KW-1185">Reference proteome</keyword>
<comment type="caution">
    <text evidence="1">The sequence shown here is derived from an EMBL/GenBank/DDBJ whole genome shotgun (WGS) entry which is preliminary data.</text>
</comment>
<protein>
    <submittedName>
        <fullName evidence="1">Uncharacterized protein</fullName>
    </submittedName>
</protein>
<evidence type="ECO:0000313" key="2">
    <source>
        <dbReference type="Proteomes" id="UP001064489"/>
    </source>
</evidence>
<accession>A0AAD5P176</accession>
<dbReference type="AlphaFoldDB" id="A0AAD5P176"/>
<reference evidence="1" key="1">
    <citation type="journal article" date="2022" name="Plant J.">
        <title>Strategies of tolerance reflected in two North American maple genomes.</title>
        <authorList>
            <person name="McEvoy S.L."/>
            <person name="Sezen U.U."/>
            <person name="Trouern-Trend A."/>
            <person name="McMahon S.M."/>
            <person name="Schaberg P.G."/>
            <person name="Yang J."/>
            <person name="Wegrzyn J.L."/>
            <person name="Swenson N.G."/>
        </authorList>
    </citation>
    <scope>NUCLEOTIDE SEQUENCE</scope>
    <source>
        <strain evidence="1">91603</strain>
    </source>
</reference>
<dbReference type="Proteomes" id="UP001064489">
    <property type="component" value="Chromosome 1"/>
</dbReference>
<name>A0AAD5P176_ACENE</name>
<evidence type="ECO:0000313" key="1">
    <source>
        <dbReference type="EMBL" id="KAI9194413.1"/>
    </source>
</evidence>